<dbReference type="AlphaFoldDB" id="A0A448XBI7"/>
<name>A0A448XBI7_9PLAT</name>
<evidence type="ECO:0000313" key="2">
    <source>
        <dbReference type="EMBL" id="VEL32912.1"/>
    </source>
</evidence>
<comment type="similarity">
    <text evidence="1">Belongs to the SEC8 family.</text>
</comment>
<sequence length="260" mass="29801">MHQQRLGTIDVPHCYQQPDVNNRHRLSRQPIIPTGGTSAGRSHGASITGVSCGPTSADTGPFATRAVEMTRLADACLLMVYLDVRVTAFNYFGTLPKNTNYWCHIDDAQIDPFVADFLRYLDQIKDLLIHALSRSKFRFVFDGMGDFVAQLFLQLLPQITRMNINGNKKMCRNIYRLQQALVSLTGSHESDLIRVKQLYELFYLTPESLINRLMEQGAMFEEKVYSDLLHLYQRSHPTYDHVKTRDCLRKLSDVVARTNR</sequence>
<protein>
    <recommendedName>
        <fullName evidence="1">Exocyst complex component Sec8</fullName>
    </recommendedName>
</protein>
<keyword evidence="3" id="KW-1185">Reference proteome</keyword>
<dbReference type="Proteomes" id="UP000784294">
    <property type="component" value="Unassembled WGS sequence"/>
</dbReference>
<dbReference type="GO" id="GO:0006893">
    <property type="term" value="P:Golgi to plasma membrane transport"/>
    <property type="evidence" value="ECO:0007669"/>
    <property type="project" value="TreeGrafter"/>
</dbReference>
<gene>
    <name evidence="2" type="ORF">PXEA_LOCUS26352</name>
</gene>
<organism evidence="2 3">
    <name type="scientific">Protopolystoma xenopodis</name>
    <dbReference type="NCBI Taxonomy" id="117903"/>
    <lineage>
        <taxon>Eukaryota</taxon>
        <taxon>Metazoa</taxon>
        <taxon>Spiralia</taxon>
        <taxon>Lophotrochozoa</taxon>
        <taxon>Platyhelminthes</taxon>
        <taxon>Monogenea</taxon>
        <taxon>Polyopisthocotylea</taxon>
        <taxon>Polystomatidea</taxon>
        <taxon>Polystomatidae</taxon>
        <taxon>Protopolystoma</taxon>
    </lineage>
</organism>
<keyword evidence="1" id="KW-0268">Exocytosis</keyword>
<comment type="caution">
    <text evidence="2">The sequence shown here is derived from an EMBL/GenBank/DDBJ whole genome shotgun (WGS) entry which is preliminary data.</text>
</comment>
<dbReference type="GO" id="GO:0000145">
    <property type="term" value="C:exocyst"/>
    <property type="evidence" value="ECO:0007669"/>
    <property type="project" value="UniProtKB-UniRule"/>
</dbReference>
<dbReference type="PANTHER" id="PTHR14146:SF0">
    <property type="entry name" value="EXOCYST COMPLEX COMPONENT 4"/>
    <property type="match status" value="1"/>
</dbReference>
<keyword evidence="1" id="KW-0813">Transport</keyword>
<comment type="function">
    <text evidence="1">Component of the exocyst complex involved in the docking of exocytic vesicles with fusion sites on the plasma membrane.</text>
</comment>
<dbReference type="EMBL" id="CAAALY010244867">
    <property type="protein sequence ID" value="VEL32912.1"/>
    <property type="molecule type" value="Genomic_DNA"/>
</dbReference>
<evidence type="ECO:0000256" key="1">
    <source>
        <dbReference type="RuleBase" id="RU367079"/>
    </source>
</evidence>
<dbReference type="GO" id="GO:0090522">
    <property type="term" value="P:vesicle tethering involved in exocytosis"/>
    <property type="evidence" value="ECO:0007669"/>
    <property type="project" value="UniProtKB-UniRule"/>
</dbReference>
<dbReference type="PANTHER" id="PTHR14146">
    <property type="entry name" value="EXOCYST COMPLEX COMPONENT 4"/>
    <property type="match status" value="1"/>
</dbReference>
<proteinExistence type="inferred from homology"/>
<reference evidence="2" key="1">
    <citation type="submission" date="2018-11" db="EMBL/GenBank/DDBJ databases">
        <authorList>
            <consortium name="Pathogen Informatics"/>
        </authorList>
    </citation>
    <scope>NUCLEOTIDE SEQUENCE</scope>
</reference>
<dbReference type="InterPro" id="IPR039682">
    <property type="entry name" value="Sec8/EXOC4"/>
</dbReference>
<dbReference type="GO" id="GO:0015031">
    <property type="term" value="P:protein transport"/>
    <property type="evidence" value="ECO:0007669"/>
    <property type="project" value="UniProtKB-KW"/>
</dbReference>
<keyword evidence="1" id="KW-0653">Protein transport</keyword>
<dbReference type="GO" id="GO:0006612">
    <property type="term" value="P:protein targeting to membrane"/>
    <property type="evidence" value="ECO:0007669"/>
    <property type="project" value="UniProtKB-UniRule"/>
</dbReference>
<evidence type="ECO:0000313" key="3">
    <source>
        <dbReference type="Proteomes" id="UP000784294"/>
    </source>
</evidence>
<dbReference type="OrthoDB" id="272977at2759"/>
<accession>A0A448XBI7</accession>